<reference evidence="2" key="2">
    <citation type="submission" date="2021-04" db="EMBL/GenBank/DDBJ databases">
        <authorList>
            <person name="Gilroy R."/>
        </authorList>
    </citation>
    <scope>NUCLEOTIDE SEQUENCE</scope>
    <source>
        <strain evidence="2">687</strain>
    </source>
</reference>
<feature type="signal peptide" evidence="1">
    <location>
        <begin position="1"/>
        <end position="18"/>
    </location>
</feature>
<dbReference type="Proteomes" id="UP000824150">
    <property type="component" value="Unassembled WGS sequence"/>
</dbReference>
<dbReference type="AlphaFoldDB" id="A0A9E2NSB1"/>
<keyword evidence="1" id="KW-0732">Signal</keyword>
<reference evidence="2" key="1">
    <citation type="journal article" date="2021" name="PeerJ">
        <title>Extensive microbial diversity within the chicken gut microbiome revealed by metagenomics and culture.</title>
        <authorList>
            <person name="Gilroy R."/>
            <person name="Ravi A."/>
            <person name="Getino M."/>
            <person name="Pursley I."/>
            <person name="Horton D.L."/>
            <person name="Alikhan N.F."/>
            <person name="Baker D."/>
            <person name="Gharbi K."/>
            <person name="Hall N."/>
            <person name="Watson M."/>
            <person name="Adriaenssens E.M."/>
            <person name="Foster-Nyarko E."/>
            <person name="Jarju S."/>
            <person name="Secka A."/>
            <person name="Antonio M."/>
            <person name="Oren A."/>
            <person name="Chaudhuri R.R."/>
            <person name="La Ragione R."/>
            <person name="Hildebrand F."/>
            <person name="Pallen M.J."/>
        </authorList>
    </citation>
    <scope>NUCLEOTIDE SEQUENCE</scope>
    <source>
        <strain evidence="2">687</strain>
    </source>
</reference>
<evidence type="ECO:0000313" key="2">
    <source>
        <dbReference type="EMBL" id="MBU3826952.1"/>
    </source>
</evidence>
<dbReference type="InterPro" id="IPR036249">
    <property type="entry name" value="Thioredoxin-like_sf"/>
</dbReference>
<gene>
    <name evidence="2" type="ORF">IAA31_05630</name>
</gene>
<organism evidence="2 3">
    <name type="scientific">Candidatus Anaerobiospirillum merdipullorum</name>
    <dbReference type="NCBI Taxonomy" id="2838450"/>
    <lineage>
        <taxon>Bacteria</taxon>
        <taxon>Pseudomonadati</taxon>
        <taxon>Pseudomonadota</taxon>
        <taxon>Gammaproteobacteria</taxon>
        <taxon>Aeromonadales</taxon>
        <taxon>Succinivibrionaceae</taxon>
        <taxon>Anaerobiospirillum</taxon>
    </lineage>
</organism>
<dbReference type="EMBL" id="JAHLFG010000061">
    <property type="protein sequence ID" value="MBU3826952.1"/>
    <property type="molecule type" value="Genomic_DNA"/>
</dbReference>
<dbReference type="InterPro" id="IPR039555">
    <property type="entry name" value="TraF/TrbB"/>
</dbReference>
<proteinExistence type="predicted"/>
<dbReference type="Pfam" id="PF13728">
    <property type="entry name" value="TraF"/>
    <property type="match status" value="1"/>
</dbReference>
<comment type="caution">
    <text evidence="2">The sequence shown here is derived from an EMBL/GenBank/DDBJ whole genome shotgun (WGS) entry which is preliminary data.</text>
</comment>
<evidence type="ECO:0000313" key="3">
    <source>
        <dbReference type="Proteomes" id="UP000824150"/>
    </source>
</evidence>
<sequence>MKKTLTAIGFLLCSSAFAALPGAGSFWDKSGEGYWWYAQDPQTPKPIKPQPKKQPPVVVVEAKEKKTEQPTETPTPPAVFSADWVEENLKVYRRLAWDNPTVENLRAYLYLQRFAMDRSEQFAYAGQMAVQGDPFLDEVARAPLGGSMNVNRTSYINAEQGRLLKKLYERVGIFFVFKNRCYICDEQAQVLKNASRNLGITVKAISIDTPEPGNVTASLFPDYIVNPNIVQQLNIRALPSSFFLDAQTADIKPLVQGFVTLSDLNRRAISAAKQYKWLPDSDFDYVKPFDDVTSLASVLETDSPLAAHLESIKEQSNPYGKDTNFIDPGVLVEEIRKAKTAQIPTDFVPRGY</sequence>
<name>A0A9E2NSB1_9GAMM</name>
<protein>
    <submittedName>
        <fullName evidence="2">Conjugal transfer protein TraF</fullName>
    </submittedName>
</protein>
<dbReference type="SUPFAM" id="SSF52833">
    <property type="entry name" value="Thioredoxin-like"/>
    <property type="match status" value="1"/>
</dbReference>
<feature type="chain" id="PRO_5038541764" evidence="1">
    <location>
        <begin position="19"/>
        <end position="352"/>
    </location>
</feature>
<evidence type="ECO:0000256" key="1">
    <source>
        <dbReference type="SAM" id="SignalP"/>
    </source>
</evidence>
<accession>A0A9E2NSB1</accession>